<organism evidence="1">
    <name type="scientific">Helicotheca tamesis</name>
    <dbReference type="NCBI Taxonomy" id="374047"/>
    <lineage>
        <taxon>Eukaryota</taxon>
        <taxon>Sar</taxon>
        <taxon>Stramenopiles</taxon>
        <taxon>Ochrophyta</taxon>
        <taxon>Bacillariophyta</taxon>
        <taxon>Mediophyceae</taxon>
        <taxon>Lithodesmiophycidae</taxon>
        <taxon>Lithodesmiales</taxon>
        <taxon>Lithodesmiaceae</taxon>
        <taxon>Helicotheca</taxon>
    </lineage>
</organism>
<dbReference type="EMBL" id="HBGV01019752">
    <property type="protein sequence ID" value="CAD9519326.1"/>
    <property type="molecule type" value="Transcribed_RNA"/>
</dbReference>
<proteinExistence type="predicted"/>
<reference evidence="1" key="1">
    <citation type="submission" date="2021-01" db="EMBL/GenBank/DDBJ databases">
        <authorList>
            <person name="Corre E."/>
            <person name="Pelletier E."/>
            <person name="Niang G."/>
            <person name="Scheremetjew M."/>
            <person name="Finn R."/>
            <person name="Kale V."/>
            <person name="Holt S."/>
            <person name="Cochrane G."/>
            <person name="Meng A."/>
            <person name="Brown T."/>
            <person name="Cohen L."/>
        </authorList>
    </citation>
    <scope>NUCLEOTIDE SEQUENCE</scope>
    <source>
        <strain evidence="1">CCMP826</strain>
    </source>
</reference>
<dbReference type="AlphaFoldDB" id="A0A7S2IH24"/>
<sequence>MENLPRWRPSRPKRWMFCISLLSCTMILYIGNQNTNIRRHLTTSRSSTKNKVRYGHLHMAKTAGTALNQAMAKLYKNVCGNKGFTFKTDFQLIQRRELFKDVNYEDCDWISSEKPASFWDALVDPQQAVELHVPCRDPVHHLMAIVKYEDEVFDCDAANMKRQVDRFMTYVVNRFHPRLYRRNLDMKCFDYHEVPQYVDYMSQYLDAVPKHRIIDYVRPMSVPANPRRVDDECIWKDKELVKSVEEYMISKYHYYDFCSKCIGTDRDLLASIETDLG</sequence>
<gene>
    <name evidence="1" type="ORF">HTAM1171_LOCUS12285</name>
</gene>
<evidence type="ECO:0000313" key="1">
    <source>
        <dbReference type="EMBL" id="CAD9519326.1"/>
    </source>
</evidence>
<accession>A0A7S2IH24</accession>
<protein>
    <submittedName>
        <fullName evidence="1">Uncharacterized protein</fullName>
    </submittedName>
</protein>
<name>A0A7S2IH24_9STRA</name>